<comment type="cofactor">
    <cofactor evidence="1">
        <name>pyridoxal 5'-phosphate</name>
        <dbReference type="ChEBI" id="CHEBI:597326"/>
    </cofactor>
</comment>
<dbReference type="PANTHER" id="PTHR10314">
    <property type="entry name" value="CYSTATHIONINE BETA-SYNTHASE"/>
    <property type="match status" value="1"/>
</dbReference>
<evidence type="ECO:0000259" key="3">
    <source>
        <dbReference type="Pfam" id="PF00291"/>
    </source>
</evidence>
<evidence type="ECO:0000256" key="2">
    <source>
        <dbReference type="ARBA" id="ARBA00022898"/>
    </source>
</evidence>
<organism evidence="4 5">
    <name type="scientific">Actinorhabdospora filicis</name>
    <dbReference type="NCBI Taxonomy" id="1785913"/>
    <lineage>
        <taxon>Bacteria</taxon>
        <taxon>Bacillati</taxon>
        <taxon>Actinomycetota</taxon>
        <taxon>Actinomycetes</taxon>
        <taxon>Micromonosporales</taxon>
        <taxon>Micromonosporaceae</taxon>
        <taxon>Actinorhabdospora</taxon>
    </lineage>
</organism>
<gene>
    <name evidence="4" type="ORF">Afil01_23480</name>
</gene>
<dbReference type="InterPro" id="IPR001926">
    <property type="entry name" value="TrpB-like_PALP"/>
</dbReference>
<keyword evidence="2" id="KW-0663">Pyridoxal phosphate</keyword>
<dbReference type="GO" id="GO:1901605">
    <property type="term" value="P:alpha-amino acid metabolic process"/>
    <property type="evidence" value="ECO:0007669"/>
    <property type="project" value="UniProtKB-ARBA"/>
</dbReference>
<dbReference type="InterPro" id="IPR050214">
    <property type="entry name" value="Cys_Synth/Cystath_Beta-Synth"/>
</dbReference>
<reference evidence="4" key="1">
    <citation type="submission" date="2023-03" db="EMBL/GenBank/DDBJ databases">
        <title>Actinorhabdospora filicis NBRC 111898.</title>
        <authorList>
            <person name="Ichikawa N."/>
            <person name="Sato H."/>
            <person name="Tonouchi N."/>
        </authorList>
    </citation>
    <scope>NUCLEOTIDE SEQUENCE</scope>
    <source>
        <strain evidence="4">NBRC 111898</strain>
    </source>
</reference>
<accession>A0A9W6W9H4</accession>
<dbReference type="AlphaFoldDB" id="A0A9W6W9H4"/>
<sequence length="351" mass="37674">MPYSDMLAAIGGTPLVRLRVDSAPGVEVYAKLELANPFAMKDRVARHVITSALADGGLTPGAPIVESSSGTMALGIALVGTYLGHPVHIVTDPRIDPITLAKLRALDCEVHIVEAMTGQGWQSARLELLDRLMATLPGAFWPRQYSNPRNPESYASLATELVEDLGRVDVMVGAVGSGGSLCGSTRALRALQPSVRAVAVDCCGSVLFGQPDDPRRRQSGLGNSLLPPNLDHSVLDEIHWLNDREAFEGAARLAREQKIFGGNTSGSVYTVLKHVALHAEPGSRVVGIFPDRGDRYVETVHSPEYRESLVELPLSAEPAHVAYETPVSSWSWARLPAVTRKEPGDVLAAVR</sequence>
<dbReference type="CDD" id="cd01561">
    <property type="entry name" value="CBS_like"/>
    <property type="match status" value="1"/>
</dbReference>
<dbReference type="Gene3D" id="3.40.50.1100">
    <property type="match status" value="2"/>
</dbReference>
<dbReference type="RefSeq" id="WP_285662642.1">
    <property type="nucleotide sequence ID" value="NZ_BSTX01000001.1"/>
</dbReference>
<dbReference type="InterPro" id="IPR036052">
    <property type="entry name" value="TrpB-like_PALP_sf"/>
</dbReference>
<dbReference type="EMBL" id="BSTX01000001">
    <property type="protein sequence ID" value="GLZ77541.1"/>
    <property type="molecule type" value="Genomic_DNA"/>
</dbReference>
<keyword evidence="5" id="KW-1185">Reference proteome</keyword>
<dbReference type="SUPFAM" id="SSF53686">
    <property type="entry name" value="Tryptophan synthase beta subunit-like PLP-dependent enzymes"/>
    <property type="match status" value="1"/>
</dbReference>
<evidence type="ECO:0000313" key="4">
    <source>
        <dbReference type="EMBL" id="GLZ77541.1"/>
    </source>
</evidence>
<evidence type="ECO:0000256" key="1">
    <source>
        <dbReference type="ARBA" id="ARBA00001933"/>
    </source>
</evidence>
<dbReference type="Pfam" id="PF00291">
    <property type="entry name" value="PALP"/>
    <property type="match status" value="1"/>
</dbReference>
<proteinExistence type="predicted"/>
<comment type="caution">
    <text evidence="4">The sequence shown here is derived from an EMBL/GenBank/DDBJ whole genome shotgun (WGS) entry which is preliminary data.</text>
</comment>
<feature type="domain" description="Tryptophan synthase beta chain-like PALP" evidence="3">
    <location>
        <begin position="9"/>
        <end position="291"/>
    </location>
</feature>
<protein>
    <submittedName>
        <fullName evidence="4">Cysteine synthase A CysK2</fullName>
    </submittedName>
</protein>
<dbReference type="Proteomes" id="UP001165079">
    <property type="component" value="Unassembled WGS sequence"/>
</dbReference>
<name>A0A9W6W9H4_9ACTN</name>
<evidence type="ECO:0000313" key="5">
    <source>
        <dbReference type="Proteomes" id="UP001165079"/>
    </source>
</evidence>